<dbReference type="PANTHER" id="PTHR34308">
    <property type="entry name" value="COBALAMIN BIOSYNTHESIS PROTEIN CBIB"/>
    <property type="match status" value="1"/>
</dbReference>
<dbReference type="HAMAP" id="MF_00024">
    <property type="entry name" value="CobD_CbiB"/>
    <property type="match status" value="1"/>
</dbReference>
<organism evidence="10 11">
    <name type="scientific">Thiocapsa rosea</name>
    <dbReference type="NCBI Taxonomy" id="69360"/>
    <lineage>
        <taxon>Bacteria</taxon>
        <taxon>Pseudomonadati</taxon>
        <taxon>Pseudomonadota</taxon>
        <taxon>Gammaproteobacteria</taxon>
        <taxon>Chromatiales</taxon>
        <taxon>Chromatiaceae</taxon>
        <taxon>Thiocapsa</taxon>
    </lineage>
</organism>
<feature type="transmembrane region" description="Helical" evidence="9">
    <location>
        <begin position="155"/>
        <end position="176"/>
    </location>
</feature>
<sequence>MGLTEHLALVFAACLLDALIGDPVYRFHPIRIIGAWSLGWERLLFAGGLSGRVSGVLHWLLVVGGALAVWWGVRYVLGVVHPWAAFGWDVFIAYSLICTRDLLDHGRRVLESLDDPPRARARLRMLVGRDTEQLERDGIVRATIESLSENLTDGVLTPLWALCLFGLPGLILVKAVSSLDSMVGYKNARYGRFGWAAARSDDLVHWLPARLSVPLIAAAAALLKLHPRLVLRAARDYHAMLPSPNSGWSEAACAGALRVRLVGPIRYGGTLVTDAYMGDPDWPADLGSPDLERALRLILVACLLALLVGVAVAPLRTVLPW</sequence>
<comment type="similarity">
    <text evidence="3 9">Belongs to the CobD/CbiB family.</text>
</comment>
<dbReference type="GO" id="GO:0048472">
    <property type="term" value="F:threonine-phosphate decarboxylase activity"/>
    <property type="evidence" value="ECO:0007669"/>
    <property type="project" value="InterPro"/>
</dbReference>
<dbReference type="AlphaFoldDB" id="A0A495VC11"/>
<evidence type="ECO:0000256" key="1">
    <source>
        <dbReference type="ARBA" id="ARBA00004651"/>
    </source>
</evidence>
<feature type="transmembrane region" description="Helical" evidence="9">
    <location>
        <begin position="56"/>
        <end position="77"/>
    </location>
</feature>
<evidence type="ECO:0000256" key="6">
    <source>
        <dbReference type="ARBA" id="ARBA00022692"/>
    </source>
</evidence>
<proteinExistence type="inferred from homology"/>
<dbReference type="GO" id="GO:0015420">
    <property type="term" value="F:ABC-type vitamin B12 transporter activity"/>
    <property type="evidence" value="ECO:0007669"/>
    <property type="project" value="UniProtKB-UniRule"/>
</dbReference>
<evidence type="ECO:0000256" key="4">
    <source>
        <dbReference type="ARBA" id="ARBA00022475"/>
    </source>
</evidence>
<dbReference type="RefSeq" id="WP_120798464.1">
    <property type="nucleotide sequence ID" value="NZ_RBXL01000001.1"/>
</dbReference>
<dbReference type="EMBL" id="RBXL01000001">
    <property type="protein sequence ID" value="RKT46320.1"/>
    <property type="molecule type" value="Genomic_DNA"/>
</dbReference>
<keyword evidence="7 9" id="KW-1133">Transmembrane helix</keyword>
<feature type="transmembrane region" description="Helical" evidence="9">
    <location>
        <begin position="294"/>
        <end position="315"/>
    </location>
</feature>
<feature type="transmembrane region" description="Helical" evidence="9">
    <location>
        <begin position="83"/>
        <end position="103"/>
    </location>
</feature>
<keyword evidence="11" id="KW-1185">Reference proteome</keyword>
<gene>
    <name evidence="9" type="primary">cobD</name>
    <name evidence="10" type="ORF">BDD21_3827</name>
</gene>
<comment type="caution">
    <text evidence="9">Lacks conserved residue(s) required for the propagation of feature annotation.</text>
</comment>
<dbReference type="NCBIfam" id="TIGR00380">
    <property type="entry name" value="cobal_cbiB"/>
    <property type="match status" value="1"/>
</dbReference>
<evidence type="ECO:0000256" key="8">
    <source>
        <dbReference type="ARBA" id="ARBA00023136"/>
    </source>
</evidence>
<comment type="subcellular location">
    <subcellularLocation>
        <location evidence="1 9">Cell membrane</location>
        <topology evidence="1 9">Multi-pass membrane protein</topology>
    </subcellularLocation>
</comment>
<keyword evidence="4 9" id="KW-1003">Cell membrane</keyword>
<dbReference type="PANTHER" id="PTHR34308:SF1">
    <property type="entry name" value="COBALAMIN BIOSYNTHESIS PROTEIN CBIB"/>
    <property type="match status" value="1"/>
</dbReference>
<evidence type="ECO:0000256" key="5">
    <source>
        <dbReference type="ARBA" id="ARBA00022573"/>
    </source>
</evidence>
<keyword evidence="6 9" id="KW-0812">Transmembrane</keyword>
<evidence type="ECO:0000313" key="10">
    <source>
        <dbReference type="EMBL" id="RKT46320.1"/>
    </source>
</evidence>
<reference evidence="10 11" key="1">
    <citation type="submission" date="2018-10" db="EMBL/GenBank/DDBJ databases">
        <title>Genomic Encyclopedia of Archaeal and Bacterial Type Strains, Phase II (KMG-II): from individual species to whole genera.</title>
        <authorList>
            <person name="Goeker M."/>
        </authorList>
    </citation>
    <scope>NUCLEOTIDE SEQUENCE [LARGE SCALE GENOMIC DNA]</scope>
    <source>
        <strain evidence="10 11">DSM 235</strain>
    </source>
</reference>
<dbReference type="UniPathway" id="UPA00148"/>
<comment type="caution">
    <text evidence="10">The sequence shown here is derived from an EMBL/GenBank/DDBJ whole genome shotgun (WGS) entry which is preliminary data.</text>
</comment>
<comment type="pathway">
    <text evidence="2 9">Cofactor biosynthesis; adenosylcobalamin biosynthesis.</text>
</comment>
<name>A0A495VC11_9GAMM</name>
<evidence type="ECO:0000256" key="9">
    <source>
        <dbReference type="HAMAP-Rule" id="MF_00024"/>
    </source>
</evidence>
<protein>
    <recommendedName>
        <fullName evidence="9">Cobalamin biosynthesis protein CobD</fullName>
    </recommendedName>
</protein>
<evidence type="ECO:0000313" key="11">
    <source>
        <dbReference type="Proteomes" id="UP000274556"/>
    </source>
</evidence>
<dbReference type="OrthoDB" id="9811967at2"/>
<evidence type="ECO:0000256" key="2">
    <source>
        <dbReference type="ARBA" id="ARBA00004953"/>
    </source>
</evidence>
<dbReference type="Proteomes" id="UP000274556">
    <property type="component" value="Unassembled WGS sequence"/>
</dbReference>
<dbReference type="GO" id="GO:0005886">
    <property type="term" value="C:plasma membrane"/>
    <property type="evidence" value="ECO:0007669"/>
    <property type="project" value="UniProtKB-SubCell"/>
</dbReference>
<comment type="function">
    <text evidence="9">Converts cobyric acid to cobinamide by the addition of aminopropanol on the F carboxylic group.</text>
</comment>
<evidence type="ECO:0000256" key="3">
    <source>
        <dbReference type="ARBA" id="ARBA00006263"/>
    </source>
</evidence>
<evidence type="ECO:0000256" key="7">
    <source>
        <dbReference type="ARBA" id="ARBA00022989"/>
    </source>
</evidence>
<dbReference type="InterPro" id="IPR004485">
    <property type="entry name" value="Cobalamin_biosynth_CobD/CbiB"/>
</dbReference>
<keyword evidence="8 9" id="KW-0472">Membrane</keyword>
<dbReference type="GO" id="GO:0009236">
    <property type="term" value="P:cobalamin biosynthetic process"/>
    <property type="evidence" value="ECO:0007669"/>
    <property type="project" value="UniProtKB-UniRule"/>
</dbReference>
<dbReference type="Pfam" id="PF03186">
    <property type="entry name" value="CobD_Cbib"/>
    <property type="match status" value="1"/>
</dbReference>
<keyword evidence="5 9" id="KW-0169">Cobalamin biosynthesis</keyword>
<accession>A0A495VC11</accession>